<evidence type="ECO:0000313" key="1">
    <source>
        <dbReference type="EMBL" id="CAB3777235.1"/>
    </source>
</evidence>
<organism evidence="1 2">
    <name type="scientific">Paraburkholderia fynbosensis</name>
    <dbReference type="NCBI Taxonomy" id="1200993"/>
    <lineage>
        <taxon>Bacteria</taxon>
        <taxon>Pseudomonadati</taxon>
        <taxon>Pseudomonadota</taxon>
        <taxon>Betaproteobacteria</taxon>
        <taxon>Burkholderiales</taxon>
        <taxon>Burkholderiaceae</taxon>
        <taxon>Paraburkholderia</taxon>
    </lineage>
</organism>
<name>A0A6J5FG57_9BURK</name>
<gene>
    <name evidence="1" type="ORF">LMG27177_00317</name>
</gene>
<keyword evidence="2" id="KW-1185">Reference proteome</keyword>
<protein>
    <submittedName>
        <fullName evidence="1">Uncharacterized protein</fullName>
    </submittedName>
</protein>
<sequence length="77" mass="8510">MLPQDAIFEGDERNMGKYFLQNQELPEPDAANKWFAYAESHGIDIPKAISIWEDAATESGAESRRLVSAAGITIETP</sequence>
<accession>A0A6J5FG57</accession>
<dbReference type="Proteomes" id="UP000494252">
    <property type="component" value="Unassembled WGS sequence"/>
</dbReference>
<dbReference type="EMBL" id="CADIKI010000001">
    <property type="protein sequence ID" value="CAB3777235.1"/>
    <property type="molecule type" value="Genomic_DNA"/>
</dbReference>
<evidence type="ECO:0000313" key="2">
    <source>
        <dbReference type="Proteomes" id="UP000494252"/>
    </source>
</evidence>
<dbReference type="AlphaFoldDB" id="A0A6J5FG57"/>
<proteinExistence type="predicted"/>
<reference evidence="1 2" key="1">
    <citation type="submission" date="2020-04" db="EMBL/GenBank/DDBJ databases">
        <authorList>
            <person name="De Canck E."/>
        </authorList>
    </citation>
    <scope>NUCLEOTIDE SEQUENCE [LARGE SCALE GENOMIC DNA]</scope>
    <source>
        <strain evidence="1 2">LMG 27177</strain>
    </source>
</reference>